<dbReference type="AlphaFoldDB" id="A0A0W7WG64"/>
<dbReference type="EMBL" id="LPXO01000012">
    <property type="protein sequence ID" value="KUF09519.1"/>
    <property type="molecule type" value="Genomic_DNA"/>
</dbReference>
<gene>
    <name evidence="2" type="ORF">AVJ23_16665</name>
</gene>
<feature type="signal peptide" evidence="1">
    <location>
        <begin position="1"/>
        <end position="21"/>
    </location>
</feature>
<dbReference type="STRING" id="1685382.AVJ23_16665"/>
<accession>A0A0W7WG64</accession>
<organism evidence="2 3">
    <name type="scientific">Pseudoponticoccus marisrubri</name>
    <dbReference type="NCBI Taxonomy" id="1685382"/>
    <lineage>
        <taxon>Bacteria</taxon>
        <taxon>Pseudomonadati</taxon>
        <taxon>Pseudomonadota</taxon>
        <taxon>Alphaproteobacteria</taxon>
        <taxon>Rhodobacterales</taxon>
        <taxon>Roseobacteraceae</taxon>
        <taxon>Pseudoponticoccus</taxon>
    </lineage>
</organism>
<reference evidence="2 3" key="1">
    <citation type="submission" date="2015-12" db="EMBL/GenBank/DDBJ databases">
        <authorList>
            <person name="Shamseldin A."/>
            <person name="Moawad H."/>
            <person name="Abd El-Rahim W.M."/>
            <person name="Sadowsky M.J."/>
        </authorList>
    </citation>
    <scope>NUCLEOTIDE SEQUENCE [LARGE SCALE GENOMIC DNA]</scope>
    <source>
        <strain evidence="2 3">SJ5A-1</strain>
    </source>
</reference>
<comment type="caution">
    <text evidence="2">The sequence shown here is derived from an EMBL/GenBank/DDBJ whole genome shotgun (WGS) entry which is preliminary data.</text>
</comment>
<evidence type="ECO:0000313" key="2">
    <source>
        <dbReference type="EMBL" id="KUF09519.1"/>
    </source>
</evidence>
<evidence type="ECO:0000313" key="3">
    <source>
        <dbReference type="Proteomes" id="UP000054396"/>
    </source>
</evidence>
<dbReference type="Proteomes" id="UP000054396">
    <property type="component" value="Unassembled WGS sequence"/>
</dbReference>
<evidence type="ECO:0000256" key="1">
    <source>
        <dbReference type="SAM" id="SignalP"/>
    </source>
</evidence>
<proteinExistence type="predicted"/>
<feature type="chain" id="PRO_5006936285" evidence="1">
    <location>
        <begin position="22"/>
        <end position="99"/>
    </location>
</feature>
<keyword evidence="3" id="KW-1185">Reference proteome</keyword>
<sequence>MIRPVLAGGAMLVASALPAFAQHMSCGPRAEIVEMLSDRHDEVRTAGGLQGQSQLMEIWASPEYGTWTLLVTRANGITCIAAHGTDWVVRKPQPAGLPS</sequence>
<protein>
    <submittedName>
        <fullName evidence="2">Uncharacterized protein</fullName>
    </submittedName>
</protein>
<keyword evidence="1" id="KW-0732">Signal</keyword>
<name>A0A0W7WG64_9RHOB</name>